<dbReference type="InterPro" id="IPR000725">
    <property type="entry name" value="Olfact_rcpt"/>
</dbReference>
<feature type="non-terminal residue" evidence="12">
    <location>
        <position position="1"/>
    </location>
</feature>
<evidence type="ECO:0000313" key="13">
    <source>
        <dbReference type="Proteomes" id="UP000518305"/>
    </source>
</evidence>
<evidence type="ECO:0000256" key="1">
    <source>
        <dbReference type="ARBA" id="ARBA00002936"/>
    </source>
</evidence>
<name>A0A7K9D3P9_9AVES</name>
<evidence type="ECO:0000256" key="4">
    <source>
        <dbReference type="ARBA" id="ARBA00022989"/>
    </source>
</evidence>
<protein>
    <submittedName>
        <fullName evidence="12">O1013 protein</fullName>
    </submittedName>
</protein>
<evidence type="ECO:0000256" key="6">
    <source>
        <dbReference type="ARBA" id="ARBA00023136"/>
    </source>
</evidence>
<evidence type="ECO:0000256" key="9">
    <source>
        <dbReference type="ARBA" id="ARBA00023224"/>
    </source>
</evidence>
<evidence type="ECO:0000256" key="10">
    <source>
        <dbReference type="SAM" id="Phobius"/>
    </source>
</evidence>
<comment type="subcellular location">
    <subcellularLocation>
        <location evidence="2">Membrane</location>
        <topology evidence="2">Multi-pass membrane protein</topology>
    </subcellularLocation>
</comment>
<evidence type="ECO:0000256" key="3">
    <source>
        <dbReference type="ARBA" id="ARBA00022692"/>
    </source>
</evidence>
<dbReference type="PANTHER" id="PTHR48018">
    <property type="entry name" value="OLFACTORY RECEPTOR"/>
    <property type="match status" value="1"/>
</dbReference>
<keyword evidence="3 10" id="KW-0812">Transmembrane</keyword>
<dbReference type="Gene3D" id="1.20.1070.10">
    <property type="entry name" value="Rhodopsin 7-helix transmembrane proteins"/>
    <property type="match status" value="1"/>
</dbReference>
<feature type="domain" description="G-protein coupled receptors family 1 profile" evidence="11">
    <location>
        <begin position="1"/>
        <end position="88"/>
    </location>
</feature>
<evidence type="ECO:0000256" key="5">
    <source>
        <dbReference type="ARBA" id="ARBA00023040"/>
    </source>
</evidence>
<organism evidence="12 13">
    <name type="scientific">Hemiprocne comata</name>
    <dbReference type="NCBI Taxonomy" id="243314"/>
    <lineage>
        <taxon>Eukaryota</taxon>
        <taxon>Metazoa</taxon>
        <taxon>Chordata</taxon>
        <taxon>Craniata</taxon>
        <taxon>Vertebrata</taxon>
        <taxon>Euteleostomi</taxon>
        <taxon>Archelosauria</taxon>
        <taxon>Archosauria</taxon>
        <taxon>Dinosauria</taxon>
        <taxon>Saurischia</taxon>
        <taxon>Theropoda</taxon>
        <taxon>Coelurosauria</taxon>
        <taxon>Aves</taxon>
        <taxon>Neognathae</taxon>
        <taxon>Neoaves</taxon>
        <taxon>Strisores</taxon>
        <taxon>Apodiformes</taxon>
        <taxon>Apodidae</taxon>
        <taxon>Hemiprocninae</taxon>
        <taxon>Hemiprocne</taxon>
    </lineage>
</organism>
<evidence type="ECO:0000256" key="7">
    <source>
        <dbReference type="ARBA" id="ARBA00023170"/>
    </source>
</evidence>
<sequence>ALLYFILTSNIILPSYASILATVLKMHSAQGQCKDFSACAAHLTTITLYYSSILFIYAWPSSTCVLGRNKVVSVFYTVMTPMLNPFIYSLRNQEVK</sequence>
<dbReference type="Pfam" id="PF13853">
    <property type="entry name" value="7tm_4"/>
    <property type="match status" value="1"/>
</dbReference>
<keyword evidence="7" id="KW-0675">Receptor</keyword>
<dbReference type="Proteomes" id="UP000518305">
    <property type="component" value="Unassembled WGS sequence"/>
</dbReference>
<feature type="transmembrane region" description="Helical" evidence="10">
    <location>
        <begin position="71"/>
        <end position="90"/>
    </location>
</feature>
<dbReference type="InterPro" id="IPR017452">
    <property type="entry name" value="GPCR_Rhodpsn_7TM"/>
</dbReference>
<dbReference type="EMBL" id="VWZJ01005728">
    <property type="protein sequence ID" value="NXG59441.1"/>
    <property type="molecule type" value="Genomic_DNA"/>
</dbReference>
<evidence type="ECO:0000256" key="2">
    <source>
        <dbReference type="ARBA" id="ARBA00004141"/>
    </source>
</evidence>
<proteinExistence type="predicted"/>
<dbReference type="AlphaFoldDB" id="A0A7K9D3P9"/>
<dbReference type="PRINTS" id="PR00245">
    <property type="entry name" value="OLFACTORYR"/>
</dbReference>
<dbReference type="OrthoDB" id="9829410at2759"/>
<dbReference type="SUPFAM" id="SSF81321">
    <property type="entry name" value="Family A G protein-coupled receptor-like"/>
    <property type="match status" value="1"/>
</dbReference>
<comment type="caution">
    <text evidence="12">The sequence shown here is derived from an EMBL/GenBank/DDBJ whole genome shotgun (WGS) entry which is preliminary data.</text>
</comment>
<evidence type="ECO:0000259" key="11">
    <source>
        <dbReference type="PROSITE" id="PS50262"/>
    </source>
</evidence>
<evidence type="ECO:0000313" key="12">
    <source>
        <dbReference type="EMBL" id="NXG59441.1"/>
    </source>
</evidence>
<feature type="transmembrane region" description="Helical" evidence="10">
    <location>
        <begin position="6"/>
        <end position="24"/>
    </location>
</feature>
<keyword evidence="8" id="KW-0325">Glycoprotein</keyword>
<feature type="non-terminal residue" evidence="12">
    <location>
        <position position="96"/>
    </location>
</feature>
<dbReference type="GO" id="GO:0004984">
    <property type="term" value="F:olfactory receptor activity"/>
    <property type="evidence" value="ECO:0007669"/>
    <property type="project" value="InterPro"/>
</dbReference>
<keyword evidence="4 10" id="KW-1133">Transmembrane helix</keyword>
<dbReference type="GO" id="GO:0016020">
    <property type="term" value="C:membrane"/>
    <property type="evidence" value="ECO:0007669"/>
    <property type="project" value="UniProtKB-SubCell"/>
</dbReference>
<feature type="transmembrane region" description="Helical" evidence="10">
    <location>
        <begin position="36"/>
        <end position="59"/>
    </location>
</feature>
<accession>A0A7K9D3P9</accession>
<keyword evidence="5" id="KW-0297">G-protein coupled receptor</keyword>
<gene>
    <name evidence="12" type="ORF">HEMCOM_R02955</name>
</gene>
<dbReference type="PROSITE" id="PS50262">
    <property type="entry name" value="G_PROTEIN_RECEP_F1_2"/>
    <property type="match status" value="1"/>
</dbReference>
<keyword evidence="13" id="KW-1185">Reference proteome</keyword>
<keyword evidence="6 10" id="KW-0472">Membrane</keyword>
<evidence type="ECO:0000256" key="8">
    <source>
        <dbReference type="ARBA" id="ARBA00023180"/>
    </source>
</evidence>
<dbReference type="GO" id="GO:0004930">
    <property type="term" value="F:G protein-coupled receptor activity"/>
    <property type="evidence" value="ECO:0007669"/>
    <property type="project" value="UniProtKB-KW"/>
</dbReference>
<reference evidence="12 13" key="1">
    <citation type="submission" date="2019-09" db="EMBL/GenBank/DDBJ databases">
        <title>Bird 10,000 Genomes (B10K) Project - Family phase.</title>
        <authorList>
            <person name="Zhang G."/>
        </authorList>
    </citation>
    <scope>NUCLEOTIDE SEQUENCE [LARGE SCALE GENOMIC DNA]</scope>
    <source>
        <strain evidence="12">B10K-DU-001-23</strain>
        <tissue evidence="12">Muscle</tissue>
    </source>
</reference>
<comment type="function">
    <text evidence="1">Odorant receptor.</text>
</comment>
<keyword evidence="9" id="KW-0807">Transducer</keyword>